<reference evidence="2" key="1">
    <citation type="submission" date="2022-08" db="EMBL/GenBank/DDBJ databases">
        <authorList>
            <consortium name="DOE Joint Genome Institute"/>
            <person name="Min B."/>
            <person name="Riley R."/>
            <person name="Sierra-Patev S."/>
            <person name="Naranjo-Ortiz M."/>
            <person name="Looney B."/>
            <person name="Konkel Z."/>
            <person name="Slot J.C."/>
            <person name="Sakamoto Y."/>
            <person name="Steenwyk J.L."/>
            <person name="Rokas A."/>
            <person name="Carro J."/>
            <person name="Camarero S."/>
            <person name="Ferreira P."/>
            <person name="Molpeceres G."/>
            <person name="Ruiz-Duenas F.J."/>
            <person name="Serrano A."/>
            <person name="Henrissat B."/>
            <person name="Drula E."/>
            <person name="Hughes K.W."/>
            <person name="Mata J.L."/>
            <person name="Ishikawa N.K."/>
            <person name="Vargas-Isla R."/>
            <person name="Ushijima S."/>
            <person name="Smith C.A."/>
            <person name="Ahrendt S."/>
            <person name="Andreopoulos W."/>
            <person name="He G."/>
            <person name="Labutti K."/>
            <person name="Lipzen A."/>
            <person name="Ng V."/>
            <person name="Sandor L."/>
            <person name="Barry K."/>
            <person name="Martinez A.T."/>
            <person name="Xiao Y."/>
            <person name="Gibbons J.G."/>
            <person name="Terashima K."/>
            <person name="Hibbett D.S."/>
            <person name="Grigoriev I.V."/>
        </authorList>
    </citation>
    <scope>NUCLEOTIDE SEQUENCE</scope>
    <source>
        <strain evidence="2">TFB9207</strain>
    </source>
</reference>
<proteinExistence type="predicted"/>
<feature type="compositionally biased region" description="Basic and acidic residues" evidence="1">
    <location>
        <begin position="176"/>
        <end position="195"/>
    </location>
</feature>
<gene>
    <name evidence="2" type="ORF">F5878DRAFT_684027</name>
</gene>
<feature type="region of interest" description="Disordered" evidence="1">
    <location>
        <begin position="264"/>
        <end position="293"/>
    </location>
</feature>
<protein>
    <submittedName>
        <fullName evidence="2">Uncharacterized protein</fullName>
    </submittedName>
</protein>
<organism evidence="2 3">
    <name type="scientific">Lentinula raphanica</name>
    <dbReference type="NCBI Taxonomy" id="153919"/>
    <lineage>
        <taxon>Eukaryota</taxon>
        <taxon>Fungi</taxon>
        <taxon>Dikarya</taxon>
        <taxon>Basidiomycota</taxon>
        <taxon>Agaricomycotina</taxon>
        <taxon>Agaricomycetes</taxon>
        <taxon>Agaricomycetidae</taxon>
        <taxon>Agaricales</taxon>
        <taxon>Marasmiineae</taxon>
        <taxon>Omphalotaceae</taxon>
        <taxon>Lentinula</taxon>
    </lineage>
</organism>
<feature type="region of interest" description="Disordered" evidence="1">
    <location>
        <begin position="48"/>
        <end position="84"/>
    </location>
</feature>
<feature type="compositionally biased region" description="Low complexity" evidence="1">
    <location>
        <begin position="110"/>
        <end position="125"/>
    </location>
</feature>
<evidence type="ECO:0000313" key="2">
    <source>
        <dbReference type="EMBL" id="KAJ3837985.1"/>
    </source>
</evidence>
<evidence type="ECO:0000313" key="3">
    <source>
        <dbReference type="Proteomes" id="UP001163846"/>
    </source>
</evidence>
<keyword evidence="3" id="KW-1185">Reference proteome</keyword>
<dbReference type="Proteomes" id="UP001163846">
    <property type="component" value="Unassembled WGS sequence"/>
</dbReference>
<dbReference type="AlphaFoldDB" id="A0AA38P8C5"/>
<feature type="compositionally biased region" description="Low complexity" evidence="1">
    <location>
        <begin position="61"/>
        <end position="75"/>
    </location>
</feature>
<evidence type="ECO:0000256" key="1">
    <source>
        <dbReference type="SAM" id="MobiDB-lite"/>
    </source>
</evidence>
<sequence>MALSSAVKSLKEASALFKRDNRTADAATSTQRVVATTTSDNNVVVVDTDKKSDLTTNSDVSPPSLSASFPSLASFKDQRAFEHDRQRVKRLEEYTRAQEAKALKGGKGGSSSNSPGAAAIVTSSSEGRKKSSASGTTNSIRSTRSTRKKSRRLGSDHDTPDDKADEAYVDGVQNQKVREEFEGDRVLPSGRKDSSSSESGTGTEVKLVDLIKPTSSIRKPRKNKDTDFELIPPLRSVIVLDELAFMHDTPVRLPRDLEQEWQHVYHSESGDDSDASVSTPSYANVLTGRGRSR</sequence>
<dbReference type="EMBL" id="MU806210">
    <property type="protein sequence ID" value="KAJ3837985.1"/>
    <property type="molecule type" value="Genomic_DNA"/>
</dbReference>
<feature type="compositionally biased region" description="Low complexity" evidence="1">
    <location>
        <begin position="132"/>
        <end position="143"/>
    </location>
</feature>
<name>A0AA38P8C5_9AGAR</name>
<comment type="caution">
    <text evidence="2">The sequence shown here is derived from an EMBL/GenBank/DDBJ whole genome shotgun (WGS) entry which is preliminary data.</text>
</comment>
<feature type="compositionally biased region" description="Polar residues" evidence="1">
    <location>
        <begin position="275"/>
        <end position="284"/>
    </location>
</feature>
<feature type="region of interest" description="Disordered" evidence="1">
    <location>
        <begin position="99"/>
        <end position="207"/>
    </location>
</feature>
<accession>A0AA38P8C5</accession>
<feature type="compositionally biased region" description="Basic and acidic residues" evidence="1">
    <location>
        <begin position="153"/>
        <end position="166"/>
    </location>
</feature>